<dbReference type="EMBL" id="CADCWE010000042">
    <property type="protein sequence ID" value="CAA9528506.1"/>
    <property type="molecule type" value="Genomic_DNA"/>
</dbReference>
<protein>
    <submittedName>
        <fullName evidence="2">Uncharacterized protein</fullName>
    </submittedName>
</protein>
<feature type="non-terminal residue" evidence="2">
    <location>
        <position position="101"/>
    </location>
</feature>
<feature type="region of interest" description="Disordered" evidence="1">
    <location>
        <begin position="51"/>
        <end position="101"/>
    </location>
</feature>
<gene>
    <name evidence="2" type="ORF">AVDCRST_MAG73-669</name>
</gene>
<name>A0A6J4TNZ1_9BACT</name>
<dbReference type="AlphaFoldDB" id="A0A6J4TNZ1"/>
<accession>A0A6J4TNZ1</accession>
<evidence type="ECO:0000256" key="1">
    <source>
        <dbReference type="SAM" id="MobiDB-lite"/>
    </source>
</evidence>
<reference evidence="2" key="1">
    <citation type="submission" date="2020-02" db="EMBL/GenBank/DDBJ databases">
        <authorList>
            <person name="Meier V. D."/>
        </authorList>
    </citation>
    <scope>NUCLEOTIDE SEQUENCE</scope>
    <source>
        <strain evidence="2">AVDCRST_MAG73</strain>
    </source>
</reference>
<proteinExistence type="predicted"/>
<organism evidence="2">
    <name type="scientific">uncultured Thermomicrobiales bacterium</name>
    <dbReference type="NCBI Taxonomy" id="1645740"/>
    <lineage>
        <taxon>Bacteria</taxon>
        <taxon>Pseudomonadati</taxon>
        <taxon>Thermomicrobiota</taxon>
        <taxon>Thermomicrobia</taxon>
        <taxon>Thermomicrobiales</taxon>
        <taxon>environmental samples</taxon>
    </lineage>
</organism>
<evidence type="ECO:0000313" key="2">
    <source>
        <dbReference type="EMBL" id="CAA9528506.1"/>
    </source>
</evidence>
<sequence length="101" mass="10241">EPRATPGFPRRGFAGGAGAVWVSDARPRAGRSAAGSVAPGDALLVGMGLARRPRSGPVHGDGGVDRLLEGPSRAPPGHRAGGRPGHRTRTGPRRGRVGGRL</sequence>
<feature type="compositionally biased region" description="Basic residues" evidence="1">
    <location>
        <begin position="80"/>
        <end position="101"/>
    </location>
</feature>
<feature type="non-terminal residue" evidence="2">
    <location>
        <position position="1"/>
    </location>
</feature>